<evidence type="ECO:0000256" key="1">
    <source>
        <dbReference type="ARBA" id="ARBA00022481"/>
    </source>
</evidence>
<reference evidence="6 7" key="1">
    <citation type="submission" date="2022-08" db="EMBL/GenBank/DDBJ databases">
        <title>Reclassification of Massilia species as members of the genera Telluria, Duganella, Pseudoduganella, Mokoshia gen. nov. and Zemynaea gen. nov. using orthogonal and non-orthogonal genome-based approaches.</title>
        <authorList>
            <person name="Bowman J.P."/>
        </authorList>
    </citation>
    <scope>NUCLEOTIDE SEQUENCE [LARGE SCALE GENOMIC DNA]</scope>
    <source>
        <strain evidence="6 7">JCM 31606</strain>
    </source>
</reference>
<dbReference type="InterPro" id="IPR004090">
    <property type="entry name" value="Chemotax_Me-accpt_rcpt"/>
</dbReference>
<dbReference type="InterPro" id="IPR004089">
    <property type="entry name" value="MCPsignal_dom"/>
</dbReference>
<feature type="transmembrane region" description="Helical" evidence="4">
    <location>
        <begin position="19"/>
        <end position="36"/>
    </location>
</feature>
<feature type="domain" description="Methyl-accepting transducer" evidence="5">
    <location>
        <begin position="200"/>
        <end position="429"/>
    </location>
</feature>
<dbReference type="SMART" id="SM00283">
    <property type="entry name" value="MA"/>
    <property type="match status" value="1"/>
</dbReference>
<sequence length="452" mass="47312">MTTSAANNPQAHFVRADKMFVPVLWALFLFTMALGFSFDSLALATLLGGAIAAVPTVLVLVAPGSVASRYAVGIALMLFCALNIQQTHGQIELHFGIFVLLAFLVCYQDWGVVIAAAGVVAVHHLSFNYLQQWGYPTICFAHPGLDRVLIHAAYVVVEAGVLSYLAVRMKHDSTAVVDSSAALQETLDTMRHTADKIAHGMQLITSASGDVASGNATVSSSATAQASSLEHATVAMKSLTDTVKQNADHAALANELVSSASSVALAGGDVVSNVVTTMASIRASSRKIEDIIGVIDGIAFQTNILALNAAVEAARAGEQGRGFAVVATEVRSLAHRSAQAAKEIKQLIGDSVGQVDAGSELVDKAGRTMEQIVQSVKQVAEIMAAISVASRDQRDGIETVNQTIVDVERTNRQTVELVEQSSHAAGTMHAHATSVAQIVNALRGDKAALPAP</sequence>
<dbReference type="PANTHER" id="PTHR43531">
    <property type="entry name" value="PROTEIN ICFG"/>
    <property type="match status" value="1"/>
</dbReference>
<dbReference type="Pfam" id="PF00015">
    <property type="entry name" value="MCPsignal"/>
    <property type="match status" value="1"/>
</dbReference>
<feature type="transmembrane region" description="Helical" evidence="4">
    <location>
        <begin position="41"/>
        <end position="61"/>
    </location>
</feature>
<feature type="transmembrane region" description="Helical" evidence="4">
    <location>
        <begin position="96"/>
        <end position="122"/>
    </location>
</feature>
<keyword evidence="1" id="KW-0488">Methylation</keyword>
<evidence type="ECO:0000259" key="5">
    <source>
        <dbReference type="PROSITE" id="PS50111"/>
    </source>
</evidence>
<evidence type="ECO:0000256" key="3">
    <source>
        <dbReference type="PROSITE-ProRule" id="PRU00284"/>
    </source>
</evidence>
<evidence type="ECO:0000313" key="6">
    <source>
        <dbReference type="EMBL" id="MCS0658280.1"/>
    </source>
</evidence>
<keyword evidence="4" id="KW-0472">Membrane</keyword>
<name>A0ABT2CYM6_9BURK</name>
<protein>
    <submittedName>
        <fullName evidence="6">Methyl-accepting chemotaxis protein</fullName>
    </submittedName>
</protein>
<dbReference type="PROSITE" id="PS50111">
    <property type="entry name" value="CHEMOTAXIS_TRANSDUC_2"/>
    <property type="match status" value="1"/>
</dbReference>
<keyword evidence="3" id="KW-0807">Transducer</keyword>
<dbReference type="Gene3D" id="1.10.287.950">
    <property type="entry name" value="Methyl-accepting chemotaxis protein"/>
    <property type="match status" value="1"/>
</dbReference>
<dbReference type="SUPFAM" id="SSF58104">
    <property type="entry name" value="Methyl-accepting chemotaxis protein (MCP) signaling domain"/>
    <property type="match status" value="1"/>
</dbReference>
<dbReference type="PRINTS" id="PR00260">
    <property type="entry name" value="CHEMTRNSDUCR"/>
</dbReference>
<keyword evidence="4" id="KW-0812">Transmembrane</keyword>
<dbReference type="CDD" id="cd11386">
    <property type="entry name" value="MCP_signal"/>
    <property type="match status" value="1"/>
</dbReference>
<dbReference type="InterPro" id="IPR051310">
    <property type="entry name" value="MCP_chemotaxis"/>
</dbReference>
<dbReference type="Proteomes" id="UP001204621">
    <property type="component" value="Unassembled WGS sequence"/>
</dbReference>
<keyword evidence="4" id="KW-1133">Transmembrane helix</keyword>
<dbReference type="PANTHER" id="PTHR43531:SF14">
    <property type="entry name" value="METHYL-ACCEPTING CHEMOTAXIS PROTEIN I-RELATED"/>
    <property type="match status" value="1"/>
</dbReference>
<gene>
    <name evidence="6" type="ORF">NX778_09415</name>
</gene>
<comment type="caution">
    <text evidence="6">The sequence shown here is derived from an EMBL/GenBank/DDBJ whole genome shotgun (WGS) entry which is preliminary data.</text>
</comment>
<evidence type="ECO:0000256" key="2">
    <source>
        <dbReference type="ARBA" id="ARBA00029447"/>
    </source>
</evidence>
<feature type="transmembrane region" description="Helical" evidence="4">
    <location>
        <begin position="148"/>
        <end position="167"/>
    </location>
</feature>
<organism evidence="6 7">
    <name type="scientific">Massilia terrae</name>
    <dbReference type="NCBI Taxonomy" id="1811224"/>
    <lineage>
        <taxon>Bacteria</taxon>
        <taxon>Pseudomonadati</taxon>
        <taxon>Pseudomonadota</taxon>
        <taxon>Betaproteobacteria</taxon>
        <taxon>Burkholderiales</taxon>
        <taxon>Oxalobacteraceae</taxon>
        <taxon>Telluria group</taxon>
        <taxon>Massilia</taxon>
    </lineage>
</organism>
<feature type="transmembrane region" description="Helical" evidence="4">
    <location>
        <begin position="67"/>
        <end position="84"/>
    </location>
</feature>
<accession>A0ABT2CYM6</accession>
<keyword evidence="7" id="KW-1185">Reference proteome</keyword>
<comment type="similarity">
    <text evidence="2">Belongs to the methyl-accepting chemotaxis (MCP) protein family.</text>
</comment>
<dbReference type="RefSeq" id="WP_258811466.1">
    <property type="nucleotide sequence ID" value="NZ_JANUGU010000002.1"/>
</dbReference>
<dbReference type="EMBL" id="JANUGU010000002">
    <property type="protein sequence ID" value="MCS0658280.1"/>
    <property type="molecule type" value="Genomic_DNA"/>
</dbReference>
<proteinExistence type="inferred from homology"/>
<evidence type="ECO:0000313" key="7">
    <source>
        <dbReference type="Proteomes" id="UP001204621"/>
    </source>
</evidence>
<evidence type="ECO:0000256" key="4">
    <source>
        <dbReference type="SAM" id="Phobius"/>
    </source>
</evidence>